<dbReference type="OrthoDB" id="2063981at2"/>
<reference evidence="3" key="1">
    <citation type="submission" date="2016-01" db="EMBL/GenBank/DDBJ databases">
        <authorList>
            <person name="Mitreva M."/>
            <person name="Pepin K.H."/>
            <person name="Mihindukulasuriya K.A."/>
            <person name="Fulton R."/>
            <person name="Fronick C."/>
            <person name="O'Laughlin M."/>
            <person name="Miner T."/>
            <person name="Herter B."/>
            <person name="Rosa B.A."/>
            <person name="Cordes M."/>
            <person name="Tomlinson C."/>
            <person name="Wollam A."/>
            <person name="Palsikar V.B."/>
            <person name="Mardis E.R."/>
            <person name="Wilson R.K."/>
        </authorList>
    </citation>
    <scope>NUCLEOTIDE SEQUENCE [LARGE SCALE GENOMIC DNA]</scope>
    <source>
        <strain evidence="3">DNF00896</strain>
    </source>
</reference>
<accession>A0A133ZZ97</accession>
<gene>
    <name evidence="2" type="ORF">HMPREF1866_00208</name>
</gene>
<feature type="domain" description="N-acetyltransferase" evidence="1">
    <location>
        <begin position="1"/>
        <end position="150"/>
    </location>
</feature>
<dbReference type="Gene3D" id="3.30.1050.10">
    <property type="entry name" value="SCP2 sterol-binding domain"/>
    <property type="match status" value="1"/>
</dbReference>
<evidence type="ECO:0000313" key="3">
    <source>
        <dbReference type="Proteomes" id="UP000070394"/>
    </source>
</evidence>
<dbReference type="PROSITE" id="PS51186">
    <property type="entry name" value="GNAT"/>
    <property type="match status" value="1"/>
</dbReference>
<name>A0A133ZZ97_9FIRM</name>
<dbReference type="InterPro" id="IPR051554">
    <property type="entry name" value="Acetyltransferase_Eis"/>
</dbReference>
<dbReference type="Gene3D" id="3.40.630.30">
    <property type="match status" value="1"/>
</dbReference>
<dbReference type="SUPFAM" id="SSF55718">
    <property type="entry name" value="SCP-like"/>
    <property type="match status" value="1"/>
</dbReference>
<organism evidence="2 3">
    <name type="scientific">Lachnoanaerobaculum saburreum</name>
    <dbReference type="NCBI Taxonomy" id="467210"/>
    <lineage>
        <taxon>Bacteria</taxon>
        <taxon>Bacillati</taxon>
        <taxon>Bacillota</taxon>
        <taxon>Clostridia</taxon>
        <taxon>Lachnospirales</taxon>
        <taxon>Lachnospiraceae</taxon>
        <taxon>Lachnoanaerobaculum</taxon>
    </lineage>
</organism>
<dbReference type="RefSeq" id="WP_060930213.1">
    <property type="nucleotide sequence ID" value="NZ_KQ959775.1"/>
</dbReference>
<evidence type="ECO:0000313" key="2">
    <source>
        <dbReference type="EMBL" id="KXB60760.1"/>
    </source>
</evidence>
<dbReference type="PANTHER" id="PTHR37817">
    <property type="entry name" value="N-ACETYLTRANSFERASE EIS"/>
    <property type="match status" value="1"/>
</dbReference>
<dbReference type="EMBL" id="LSDA01000010">
    <property type="protein sequence ID" value="KXB60760.1"/>
    <property type="molecule type" value="Genomic_DNA"/>
</dbReference>
<dbReference type="Pfam" id="PF13527">
    <property type="entry name" value="Acetyltransf_9"/>
    <property type="match status" value="1"/>
</dbReference>
<sequence>MIKYLKKEEKVLTKPLYKEAFFEDSDNFVEYYYSEKTKDNRILADIEGTSIRSMIMLNPYTISVFGKKYSLDYIVAVATKKEYKRQGYMRRLLDKVLIDMNSEKVPFTYLIPANKDYYLPFDFAFVARKNAYDADLSSFKKSVLKGIKFDGKEACEIIRFINNEVSKGNDVYTYRDMHYFERELKEIASENGFINIYRKGNEIVAYESFWGLEKVELKERIVSSSIAKREYGKENIMVRITDVAEFLSNFRSSKDIDIIIKINDNIVESQNAYFRVQMGKDFANIGKIPDAKDSAFVEFDIADFTAWIFGYNEDVNFNIVNFVDKSIAKDSLDSINKISGIFINELV</sequence>
<protein>
    <recommendedName>
        <fullName evidence="1">N-acetyltransferase domain-containing protein</fullName>
    </recommendedName>
</protein>
<evidence type="ECO:0000259" key="1">
    <source>
        <dbReference type="PROSITE" id="PS51186"/>
    </source>
</evidence>
<keyword evidence="3" id="KW-1185">Reference proteome</keyword>
<proteinExistence type="predicted"/>
<dbReference type="InterPro" id="IPR016181">
    <property type="entry name" value="Acyl_CoA_acyltransferase"/>
</dbReference>
<dbReference type="GO" id="GO:0030649">
    <property type="term" value="P:aminoglycoside antibiotic catabolic process"/>
    <property type="evidence" value="ECO:0007669"/>
    <property type="project" value="TreeGrafter"/>
</dbReference>
<dbReference type="PATRIC" id="fig|467210.3.peg.207"/>
<dbReference type="STRING" id="467210.HMPREF1866_00208"/>
<comment type="caution">
    <text evidence="2">The sequence shown here is derived from an EMBL/GenBank/DDBJ whole genome shotgun (WGS) entry which is preliminary data.</text>
</comment>
<dbReference type="Proteomes" id="UP000070394">
    <property type="component" value="Unassembled WGS sequence"/>
</dbReference>
<dbReference type="GO" id="GO:0034069">
    <property type="term" value="F:aminoglycoside N-acetyltransferase activity"/>
    <property type="evidence" value="ECO:0007669"/>
    <property type="project" value="TreeGrafter"/>
</dbReference>
<dbReference type="InterPro" id="IPR036527">
    <property type="entry name" value="SCP2_sterol-bd_dom_sf"/>
</dbReference>
<dbReference type="AlphaFoldDB" id="A0A133ZZ97"/>
<dbReference type="SUPFAM" id="SSF55729">
    <property type="entry name" value="Acyl-CoA N-acyltransferases (Nat)"/>
    <property type="match status" value="1"/>
</dbReference>
<dbReference type="PANTHER" id="PTHR37817:SF1">
    <property type="entry name" value="N-ACETYLTRANSFERASE EIS"/>
    <property type="match status" value="1"/>
</dbReference>
<dbReference type="InterPro" id="IPR000182">
    <property type="entry name" value="GNAT_dom"/>
</dbReference>